<keyword evidence="9 15" id="KW-1133">Transmembrane helix</keyword>
<reference evidence="18" key="1">
    <citation type="journal article" date="2020" name="Stud. Mycol.">
        <title>101 Dothideomycetes genomes: a test case for predicting lifestyles and emergence of pathogens.</title>
        <authorList>
            <person name="Haridas S."/>
            <person name="Albert R."/>
            <person name="Binder M."/>
            <person name="Bloem J."/>
            <person name="Labutti K."/>
            <person name="Salamov A."/>
            <person name="Andreopoulos B."/>
            <person name="Baker S."/>
            <person name="Barry K."/>
            <person name="Bills G."/>
            <person name="Bluhm B."/>
            <person name="Cannon C."/>
            <person name="Castanera R."/>
            <person name="Culley D."/>
            <person name="Daum C."/>
            <person name="Ezra D."/>
            <person name="Gonzalez J."/>
            <person name="Henrissat B."/>
            <person name="Kuo A."/>
            <person name="Liang C."/>
            <person name="Lipzen A."/>
            <person name="Lutzoni F."/>
            <person name="Magnuson J."/>
            <person name="Mondo S."/>
            <person name="Nolan M."/>
            <person name="Ohm R."/>
            <person name="Pangilinan J."/>
            <person name="Park H.-J."/>
            <person name="Ramirez L."/>
            <person name="Alfaro M."/>
            <person name="Sun H."/>
            <person name="Tritt A."/>
            <person name="Yoshinaga Y."/>
            <person name="Zwiers L.-H."/>
            <person name="Turgeon B."/>
            <person name="Goodwin S."/>
            <person name="Spatafora J."/>
            <person name="Crous P."/>
            <person name="Grigoriev I."/>
        </authorList>
    </citation>
    <scope>NUCLEOTIDE SEQUENCE</scope>
    <source>
        <strain evidence="18">CBS 690.94</strain>
    </source>
</reference>
<keyword evidence="12" id="KW-0449">Lipoprotein</keyword>
<keyword evidence="19" id="KW-1185">Reference proteome</keyword>
<dbReference type="PANTHER" id="PTHR33048">
    <property type="entry name" value="PTH11-LIKE INTEGRAL MEMBRANE PROTEIN (AFU_ORTHOLOGUE AFUA_5G11245)"/>
    <property type="match status" value="1"/>
</dbReference>
<keyword evidence="6" id="KW-0336">GPI-anchor</keyword>
<evidence type="ECO:0000256" key="14">
    <source>
        <dbReference type="PROSITE-ProRule" id="PRU01356"/>
    </source>
</evidence>
<evidence type="ECO:0000256" key="9">
    <source>
        <dbReference type="ARBA" id="ARBA00022989"/>
    </source>
</evidence>
<comment type="subcellular location">
    <subcellularLocation>
        <location evidence="2">Membrane</location>
        <topology evidence="2">Lipid-anchor</topology>
        <topology evidence="2">GPI-anchor</topology>
    </subcellularLocation>
    <subcellularLocation>
        <location evidence="1">Membrane</location>
        <topology evidence="1">Multi-pass membrane protein</topology>
    </subcellularLocation>
    <subcellularLocation>
        <location evidence="3">Secreted</location>
    </subcellularLocation>
</comment>
<evidence type="ECO:0000256" key="11">
    <source>
        <dbReference type="ARBA" id="ARBA00023157"/>
    </source>
</evidence>
<protein>
    <recommendedName>
        <fullName evidence="17">CFEM domain-containing protein</fullName>
    </recommendedName>
</protein>
<organism evidence="18 19">
    <name type="scientific">Karstenula rhodostoma CBS 690.94</name>
    <dbReference type="NCBI Taxonomy" id="1392251"/>
    <lineage>
        <taxon>Eukaryota</taxon>
        <taxon>Fungi</taxon>
        <taxon>Dikarya</taxon>
        <taxon>Ascomycota</taxon>
        <taxon>Pezizomycotina</taxon>
        <taxon>Dothideomycetes</taxon>
        <taxon>Pleosporomycetidae</taxon>
        <taxon>Pleosporales</taxon>
        <taxon>Massarineae</taxon>
        <taxon>Didymosphaeriaceae</taxon>
        <taxon>Karstenula</taxon>
    </lineage>
</organism>
<evidence type="ECO:0000313" key="19">
    <source>
        <dbReference type="Proteomes" id="UP000799764"/>
    </source>
</evidence>
<keyword evidence="14" id="KW-0408">Iron</keyword>
<feature type="domain" description="CFEM" evidence="17">
    <location>
        <begin position="3"/>
        <end position="118"/>
    </location>
</feature>
<evidence type="ECO:0000256" key="4">
    <source>
        <dbReference type="ARBA" id="ARBA00010031"/>
    </source>
</evidence>
<feature type="transmembrane region" description="Helical" evidence="15">
    <location>
        <begin position="101"/>
        <end position="124"/>
    </location>
</feature>
<dbReference type="OrthoDB" id="2496787at2759"/>
<feature type="transmembrane region" description="Helical" evidence="15">
    <location>
        <begin position="179"/>
        <end position="202"/>
    </location>
</feature>
<evidence type="ECO:0000256" key="10">
    <source>
        <dbReference type="ARBA" id="ARBA00023136"/>
    </source>
</evidence>
<feature type="disulfide bond" evidence="14">
    <location>
        <begin position="33"/>
        <end position="64"/>
    </location>
</feature>
<feature type="disulfide bond" evidence="14">
    <location>
        <begin position="43"/>
        <end position="50"/>
    </location>
</feature>
<dbReference type="GO" id="GO:0098552">
    <property type="term" value="C:side of membrane"/>
    <property type="evidence" value="ECO:0007669"/>
    <property type="project" value="UniProtKB-KW"/>
</dbReference>
<feature type="signal peptide" evidence="16">
    <location>
        <begin position="1"/>
        <end position="22"/>
    </location>
</feature>
<keyword evidence="14" id="KW-0349">Heme</keyword>
<sequence length="452" mass="50300">MGFLLRKLLSFYLLGVVWVTVAQFTIPECAQPCLLMAFATNTCSPTDLDCMCTNEIFQNNVTLCVGASCTVPDQLGTLNGAIANSSLTTCGAPVYDRGPKYIVLSNTMCSISVGFVVVRFAFKILVARVDIGWDDWAVLATMIMSIPSAVVTVYGTVEHGLGQHIWTLRPDQITTMLEYFYIMTALYFTQSALLKLCLVLFYIRVFPSQGVQRLLWATVVFVVASAIIFVLVAIFQCTPVHHFWEQWDGLHEGHCVNINAVTITHAAISIALDVWILGVPMWQLRKLKMHWQKKAGVGLMFCVGTFVTIVSILRFRAILEFAGSYDASWEFYNVSVWSTIEISTGIMCSCLPAVRQLLAKLFPIIQGSSAHSRQNYYIYDESKELQKIGRSNTSHDVRIATIASSGDNGSAEFKDDRGIVVETSYTIKRHNDVDEVSLVSHEDRYVKGGRVG</sequence>
<evidence type="ECO:0000256" key="13">
    <source>
        <dbReference type="ARBA" id="ARBA00038359"/>
    </source>
</evidence>
<keyword evidence="5" id="KW-0964">Secreted</keyword>
<dbReference type="PROSITE" id="PS52012">
    <property type="entry name" value="CFEM"/>
    <property type="match status" value="1"/>
</dbReference>
<keyword evidence="6" id="KW-0325">Glycoprotein</keyword>
<gene>
    <name evidence="18" type="ORF">P171DRAFT_370719</name>
</gene>
<evidence type="ECO:0000256" key="1">
    <source>
        <dbReference type="ARBA" id="ARBA00004141"/>
    </source>
</evidence>
<keyword evidence="10 15" id="KW-0472">Membrane</keyword>
<accession>A0A9P4P8C0</accession>
<comment type="caution">
    <text evidence="18">The sequence shown here is derived from an EMBL/GenBank/DDBJ whole genome shotgun (WGS) entry which is preliminary data.</text>
</comment>
<dbReference type="Pfam" id="PF20684">
    <property type="entry name" value="Fung_rhodopsin"/>
    <property type="match status" value="1"/>
</dbReference>
<evidence type="ECO:0000256" key="12">
    <source>
        <dbReference type="ARBA" id="ARBA00023288"/>
    </source>
</evidence>
<dbReference type="EMBL" id="MU001510">
    <property type="protein sequence ID" value="KAF2439245.1"/>
    <property type="molecule type" value="Genomic_DNA"/>
</dbReference>
<feature type="transmembrane region" description="Helical" evidence="15">
    <location>
        <begin position="214"/>
        <end position="236"/>
    </location>
</feature>
<comment type="caution">
    <text evidence="14">Lacks conserved residue(s) required for the propagation of feature annotation.</text>
</comment>
<feature type="transmembrane region" description="Helical" evidence="15">
    <location>
        <begin position="297"/>
        <end position="319"/>
    </location>
</feature>
<evidence type="ECO:0000259" key="17">
    <source>
        <dbReference type="PROSITE" id="PS52012"/>
    </source>
</evidence>
<dbReference type="GO" id="GO:0005576">
    <property type="term" value="C:extracellular region"/>
    <property type="evidence" value="ECO:0007669"/>
    <property type="project" value="UniProtKB-SubCell"/>
</dbReference>
<dbReference type="PANTHER" id="PTHR33048:SF143">
    <property type="entry name" value="EXTRACELLULAR MEMBRANE PROTEIN CFEM DOMAIN-CONTAINING PROTEIN-RELATED"/>
    <property type="match status" value="1"/>
</dbReference>
<name>A0A9P4P8C0_9PLEO</name>
<feature type="chain" id="PRO_5040416718" description="CFEM domain-containing protein" evidence="16">
    <location>
        <begin position="23"/>
        <end position="452"/>
    </location>
</feature>
<evidence type="ECO:0000256" key="16">
    <source>
        <dbReference type="SAM" id="SignalP"/>
    </source>
</evidence>
<comment type="similarity">
    <text evidence="4">Belongs to the RBT5 family.</text>
</comment>
<evidence type="ECO:0000313" key="18">
    <source>
        <dbReference type="EMBL" id="KAF2439245.1"/>
    </source>
</evidence>
<feature type="disulfide bond" evidence="14">
    <location>
        <begin position="29"/>
        <end position="69"/>
    </location>
</feature>
<dbReference type="Proteomes" id="UP000799764">
    <property type="component" value="Unassembled WGS sequence"/>
</dbReference>
<dbReference type="InterPro" id="IPR049326">
    <property type="entry name" value="Rhodopsin_dom_fungi"/>
</dbReference>
<keyword evidence="8 16" id="KW-0732">Signal</keyword>
<evidence type="ECO:0000256" key="5">
    <source>
        <dbReference type="ARBA" id="ARBA00022525"/>
    </source>
</evidence>
<keyword evidence="7 15" id="KW-0812">Transmembrane</keyword>
<dbReference type="GO" id="GO:0046872">
    <property type="term" value="F:metal ion binding"/>
    <property type="evidence" value="ECO:0007669"/>
    <property type="project" value="UniProtKB-UniRule"/>
</dbReference>
<dbReference type="AlphaFoldDB" id="A0A9P4P8C0"/>
<evidence type="ECO:0000256" key="7">
    <source>
        <dbReference type="ARBA" id="ARBA00022692"/>
    </source>
</evidence>
<feature type="transmembrane region" description="Helical" evidence="15">
    <location>
        <begin position="136"/>
        <end position="157"/>
    </location>
</feature>
<evidence type="ECO:0000256" key="8">
    <source>
        <dbReference type="ARBA" id="ARBA00022729"/>
    </source>
</evidence>
<proteinExistence type="inferred from homology"/>
<feature type="binding site" description="axial binding residue" evidence="14">
    <location>
        <position position="47"/>
    </location>
    <ligand>
        <name>heme</name>
        <dbReference type="ChEBI" id="CHEBI:30413"/>
    </ligand>
    <ligandPart>
        <name>Fe</name>
        <dbReference type="ChEBI" id="CHEBI:18248"/>
    </ligandPart>
</feature>
<dbReference type="InterPro" id="IPR052337">
    <property type="entry name" value="SAT4-like"/>
</dbReference>
<keyword evidence="11 14" id="KW-1015">Disulfide bond</keyword>
<dbReference type="InterPro" id="IPR008427">
    <property type="entry name" value="Extracellular_membr_CFEM_dom"/>
</dbReference>
<evidence type="ECO:0000256" key="3">
    <source>
        <dbReference type="ARBA" id="ARBA00004613"/>
    </source>
</evidence>
<evidence type="ECO:0000256" key="6">
    <source>
        <dbReference type="ARBA" id="ARBA00022622"/>
    </source>
</evidence>
<comment type="similarity">
    <text evidence="13">Belongs to the SAT4 family.</text>
</comment>
<feature type="transmembrane region" description="Helical" evidence="15">
    <location>
        <begin position="256"/>
        <end position="276"/>
    </location>
</feature>
<dbReference type="Pfam" id="PF05730">
    <property type="entry name" value="CFEM"/>
    <property type="match status" value="1"/>
</dbReference>
<evidence type="ECO:0000256" key="2">
    <source>
        <dbReference type="ARBA" id="ARBA00004589"/>
    </source>
</evidence>
<keyword evidence="14" id="KW-0479">Metal-binding</keyword>
<evidence type="ECO:0000256" key="15">
    <source>
        <dbReference type="SAM" id="Phobius"/>
    </source>
</evidence>